<keyword evidence="1 2" id="KW-0732">Signal</keyword>
<evidence type="ECO:0000259" key="3">
    <source>
        <dbReference type="PROSITE" id="PS50240"/>
    </source>
</evidence>
<feature type="signal peptide" evidence="2">
    <location>
        <begin position="1"/>
        <end position="19"/>
    </location>
</feature>
<dbReference type="PANTHER" id="PTHR15462">
    <property type="entry name" value="SERINE PROTEASE"/>
    <property type="match status" value="1"/>
</dbReference>
<dbReference type="InterPro" id="IPR043504">
    <property type="entry name" value="Peptidase_S1_PA_chymotrypsin"/>
</dbReference>
<keyword evidence="4" id="KW-0645">Protease</keyword>
<dbReference type="AlphaFoldDB" id="A0A1I5YZ67"/>
<accession>A0A1I5YZ67</accession>
<dbReference type="PROSITE" id="PS00134">
    <property type="entry name" value="TRYPSIN_HIS"/>
    <property type="match status" value="1"/>
</dbReference>
<organism evidence="4 5">
    <name type="scientific">Roseivivax halotolerans</name>
    <dbReference type="NCBI Taxonomy" id="93684"/>
    <lineage>
        <taxon>Bacteria</taxon>
        <taxon>Pseudomonadati</taxon>
        <taxon>Pseudomonadota</taxon>
        <taxon>Alphaproteobacteria</taxon>
        <taxon>Rhodobacterales</taxon>
        <taxon>Roseobacteraceae</taxon>
        <taxon>Roseivivax</taxon>
    </lineage>
</organism>
<dbReference type="Gene3D" id="2.40.10.10">
    <property type="entry name" value="Trypsin-like serine proteases"/>
    <property type="match status" value="1"/>
</dbReference>
<name>A0A1I5YZ67_9RHOB</name>
<reference evidence="5" key="1">
    <citation type="submission" date="2016-10" db="EMBL/GenBank/DDBJ databases">
        <authorList>
            <person name="Varghese N."/>
            <person name="Submissions S."/>
        </authorList>
    </citation>
    <scope>NUCLEOTIDE SEQUENCE [LARGE SCALE GENOMIC DNA]</scope>
    <source>
        <strain evidence="5">JCM 10271</strain>
    </source>
</reference>
<keyword evidence="4" id="KW-0378">Hydrolase</keyword>
<dbReference type="GO" id="GO:0006508">
    <property type="term" value="P:proteolysis"/>
    <property type="evidence" value="ECO:0007669"/>
    <property type="project" value="UniProtKB-KW"/>
</dbReference>
<protein>
    <submittedName>
        <fullName evidence="4">Protease YdgD</fullName>
    </submittedName>
</protein>
<dbReference type="SUPFAM" id="SSF50494">
    <property type="entry name" value="Trypsin-like serine proteases"/>
    <property type="match status" value="1"/>
</dbReference>
<dbReference type="InterPro" id="IPR001314">
    <property type="entry name" value="Peptidase_S1A"/>
</dbReference>
<dbReference type="STRING" id="93684.SAMN05421853_10743"/>
<dbReference type="Proteomes" id="UP000243106">
    <property type="component" value="Unassembled WGS sequence"/>
</dbReference>
<evidence type="ECO:0000256" key="1">
    <source>
        <dbReference type="ARBA" id="ARBA00022729"/>
    </source>
</evidence>
<feature type="chain" id="PRO_5017180180" evidence="2">
    <location>
        <begin position="20"/>
        <end position="261"/>
    </location>
</feature>
<feature type="domain" description="Peptidase S1" evidence="3">
    <location>
        <begin position="1"/>
        <end position="261"/>
    </location>
</feature>
<dbReference type="RefSeq" id="WP_093011942.1">
    <property type="nucleotide sequence ID" value="NZ_FOXV01000007.1"/>
</dbReference>
<sequence>MIRTALAFLLLPCLAAAQGATPLDALDRRDEVLSWEGVGRLDTPEGFCTATLIASDIVLTAAHCVSELASSAGVTFRAGLTGNHAIAARRISRMALDPAYPGAGDGGQSAEKISSDIALLQLETPITSAEASPFRVGAPPGRGTDLSVLSYGRGRETTLSRQAICQMTEAYRGGIFAFDCDVTFGSSGAPVFETSFGSRHIVSLVSGGGGGAAYGMDLSAKVPDLMRELRNEGARPPVSEGARRLRVSDGARAGGAKFVRP</sequence>
<dbReference type="InterPro" id="IPR001254">
    <property type="entry name" value="Trypsin_dom"/>
</dbReference>
<dbReference type="PRINTS" id="PR00722">
    <property type="entry name" value="CHYMOTRYPSIN"/>
</dbReference>
<evidence type="ECO:0000313" key="4">
    <source>
        <dbReference type="EMBL" id="SFQ49147.1"/>
    </source>
</evidence>
<gene>
    <name evidence="4" type="ORF">SAMN05421853_10743</name>
</gene>
<dbReference type="InterPro" id="IPR009003">
    <property type="entry name" value="Peptidase_S1_PA"/>
</dbReference>
<dbReference type="InterPro" id="IPR050966">
    <property type="entry name" value="Glutamyl_endopeptidase"/>
</dbReference>
<dbReference type="PANTHER" id="PTHR15462:SF8">
    <property type="entry name" value="SERINE PROTEASE"/>
    <property type="match status" value="1"/>
</dbReference>
<dbReference type="GO" id="GO:0004252">
    <property type="term" value="F:serine-type endopeptidase activity"/>
    <property type="evidence" value="ECO:0007669"/>
    <property type="project" value="InterPro"/>
</dbReference>
<dbReference type="Pfam" id="PF13365">
    <property type="entry name" value="Trypsin_2"/>
    <property type="match status" value="1"/>
</dbReference>
<dbReference type="InterPro" id="IPR018114">
    <property type="entry name" value="TRYPSIN_HIS"/>
</dbReference>
<evidence type="ECO:0000256" key="2">
    <source>
        <dbReference type="SAM" id="SignalP"/>
    </source>
</evidence>
<proteinExistence type="predicted"/>
<evidence type="ECO:0000313" key="5">
    <source>
        <dbReference type="Proteomes" id="UP000243106"/>
    </source>
</evidence>
<dbReference type="EMBL" id="FOXV01000007">
    <property type="protein sequence ID" value="SFQ49147.1"/>
    <property type="molecule type" value="Genomic_DNA"/>
</dbReference>
<keyword evidence="5" id="KW-1185">Reference proteome</keyword>
<dbReference type="PROSITE" id="PS50240">
    <property type="entry name" value="TRYPSIN_DOM"/>
    <property type="match status" value="1"/>
</dbReference>